<dbReference type="InterPro" id="IPR001248">
    <property type="entry name" value="Pur-cyt_permease"/>
</dbReference>
<sequence>MEDDERKSEEISSGIPELGKIGKEIETIGVLPVPERMRKISSIDIFIFWAMASASAATPLAGYLLFGVGIPNFLIIVSLATLIGIIPAGLFSEIGRQKPIVSLTQARGTFGYYPANMLSLLYTFVNMGWFGLNLAVGAEILSSVSGLSLAFWSIVLGILQIVLVIFGAKWLNYFYRFTSPILVISYAILAYYLFSYYHPNISAMMSPSTTVNWGLSINLILTFSILSWAYKITTITRFAKPYNKFSLSYFVSPGIGIMLPVFLMGLLGYISQGATGNWNLAAVYRNGDPIWVLVAAIGASIAIIHTNSMNLYPAVADLLVSMETFMKKAKSYMISQPLASILLGTVSIILAILGILNYIENFLLLVGDLILPFTFILIVDWYVNLRNNSVSSFYYNNGIKLKAIIALIIGFMLNYYNFYGILSEYFPYQVLGSLIDSGIYYALQKIHF</sequence>
<feature type="transmembrane region" description="Helical" evidence="6">
    <location>
        <begin position="173"/>
        <end position="193"/>
    </location>
</feature>
<feature type="transmembrane region" description="Helical" evidence="6">
    <location>
        <begin position="290"/>
        <end position="312"/>
    </location>
</feature>
<dbReference type="RefSeq" id="WP_110269597.1">
    <property type="nucleotide sequence ID" value="NZ_CP029289.2"/>
</dbReference>
<accession>A0A2U9ICH7</accession>
<evidence type="ECO:0000256" key="4">
    <source>
        <dbReference type="ARBA" id="ARBA00022989"/>
    </source>
</evidence>
<evidence type="ECO:0000256" key="1">
    <source>
        <dbReference type="ARBA" id="ARBA00004141"/>
    </source>
</evidence>
<feature type="transmembrane region" description="Helical" evidence="6">
    <location>
        <begin position="112"/>
        <end position="132"/>
    </location>
</feature>
<feature type="transmembrane region" description="Helical" evidence="6">
    <location>
        <begin position="403"/>
        <end position="419"/>
    </location>
</feature>
<dbReference type="GO" id="GO:0005886">
    <property type="term" value="C:plasma membrane"/>
    <property type="evidence" value="ECO:0007669"/>
    <property type="project" value="TreeGrafter"/>
</dbReference>
<comment type="subcellular location">
    <subcellularLocation>
        <location evidence="1">Membrane</location>
        <topology evidence="1">Multi-pass membrane protein</topology>
    </subcellularLocation>
</comment>
<keyword evidence="4 6" id="KW-1133">Transmembrane helix</keyword>
<keyword evidence="5 6" id="KW-0472">Membrane</keyword>
<name>A0A2U9ICH7_9CREN</name>
<feature type="transmembrane region" description="Helical" evidence="6">
    <location>
        <begin position="333"/>
        <end position="356"/>
    </location>
</feature>
<evidence type="ECO:0000256" key="3">
    <source>
        <dbReference type="ARBA" id="ARBA00022692"/>
    </source>
</evidence>
<dbReference type="Pfam" id="PF02133">
    <property type="entry name" value="Transp_cyt_pur"/>
    <property type="match status" value="1"/>
</dbReference>
<dbReference type="OrthoDB" id="57146at2157"/>
<dbReference type="GO" id="GO:0015209">
    <property type="term" value="F:cytosine transmembrane transporter activity"/>
    <property type="evidence" value="ECO:0007669"/>
    <property type="project" value="InterPro"/>
</dbReference>
<evidence type="ECO:0000313" key="8">
    <source>
        <dbReference type="Proteomes" id="UP000248044"/>
    </source>
</evidence>
<evidence type="ECO:0000256" key="2">
    <source>
        <dbReference type="ARBA" id="ARBA00008974"/>
    </source>
</evidence>
<feature type="transmembrane region" description="Helical" evidence="6">
    <location>
        <begin position="250"/>
        <end position="270"/>
    </location>
</feature>
<gene>
    <name evidence="7" type="ORF">DFR85_02850</name>
</gene>
<keyword evidence="3 6" id="KW-0812">Transmembrane</keyword>
<dbReference type="PANTHER" id="PTHR30569:SF0">
    <property type="entry name" value="CYTOSINE PERMEASE"/>
    <property type="match status" value="1"/>
</dbReference>
<reference evidence="7 8" key="1">
    <citation type="submission" date="2018-05" db="EMBL/GenBank/DDBJ databases">
        <title>Complete Genome Sequences of Extremely Thermoacidophilic, Metal-Mobilizing Type-Strain Members of the Archaeal Family Sulfolobaceae: Acidianus brierleyi DSM-1651T, Acidianus sulfidivorans DSM-18786T, Metallosphaera hakonensis DSM-7519T, and Metallosphaera prunae DSM-10039T.</title>
        <authorList>
            <person name="Counts J.A."/>
            <person name="Kelly R.M."/>
        </authorList>
    </citation>
    <scope>NUCLEOTIDE SEQUENCE [LARGE SCALE GENOMIC DNA]</scope>
    <source>
        <strain evidence="7 8">DSM 1651</strain>
    </source>
</reference>
<feature type="transmembrane region" description="Helical" evidence="6">
    <location>
        <begin position="72"/>
        <end position="91"/>
    </location>
</feature>
<feature type="transmembrane region" description="Helical" evidence="6">
    <location>
        <begin position="144"/>
        <end position="166"/>
    </location>
</feature>
<dbReference type="EMBL" id="CP029289">
    <property type="protein sequence ID" value="AWR93713.1"/>
    <property type="molecule type" value="Genomic_DNA"/>
</dbReference>
<protein>
    <submittedName>
        <fullName evidence="7">Thiamine permease</fullName>
    </submittedName>
</protein>
<dbReference type="PANTHER" id="PTHR30569">
    <property type="entry name" value="CYTOSINE TRANSPORTER CODB"/>
    <property type="match status" value="1"/>
</dbReference>
<comment type="similarity">
    <text evidence="2">Belongs to the purine-cytosine permease (2.A.39) family.</text>
</comment>
<dbReference type="Gene3D" id="1.10.4160.10">
    <property type="entry name" value="Hydantoin permease"/>
    <property type="match status" value="1"/>
</dbReference>
<evidence type="ECO:0000256" key="5">
    <source>
        <dbReference type="ARBA" id="ARBA00023136"/>
    </source>
</evidence>
<dbReference type="InterPro" id="IPR030191">
    <property type="entry name" value="CodB"/>
</dbReference>
<dbReference type="Proteomes" id="UP000248044">
    <property type="component" value="Chromosome"/>
</dbReference>
<proteinExistence type="inferred from homology"/>
<keyword evidence="8" id="KW-1185">Reference proteome</keyword>
<dbReference type="KEGG" id="abri:DFR85_02850"/>
<feature type="transmembrane region" description="Helical" evidence="6">
    <location>
        <begin position="362"/>
        <end position="383"/>
    </location>
</feature>
<feature type="transmembrane region" description="Helical" evidence="6">
    <location>
        <begin position="46"/>
        <end position="66"/>
    </location>
</feature>
<organism evidence="7 8">
    <name type="scientific">Acidianus brierleyi</name>
    <dbReference type="NCBI Taxonomy" id="41673"/>
    <lineage>
        <taxon>Archaea</taxon>
        <taxon>Thermoproteota</taxon>
        <taxon>Thermoprotei</taxon>
        <taxon>Sulfolobales</taxon>
        <taxon>Sulfolobaceae</taxon>
        <taxon>Acidianus</taxon>
    </lineage>
</organism>
<dbReference type="GeneID" id="36831060"/>
<evidence type="ECO:0000256" key="6">
    <source>
        <dbReference type="SAM" id="Phobius"/>
    </source>
</evidence>
<dbReference type="AlphaFoldDB" id="A0A2U9ICH7"/>
<evidence type="ECO:0000313" key="7">
    <source>
        <dbReference type="EMBL" id="AWR93713.1"/>
    </source>
</evidence>
<feature type="transmembrane region" description="Helical" evidence="6">
    <location>
        <begin position="213"/>
        <end position="230"/>
    </location>
</feature>